<gene>
    <name evidence="1" type="ORF">MNBD_CHLOROFLEXI01-1523</name>
</gene>
<accession>A0A3B0UQF6</accession>
<sequence length="84" mass="9376">MEIPMNAVEMTGTVDENRQLKLDGILPFSGPKRVRVIVLSSLDDEIDEATWLQAASQNPAFAFLAEPDEDIYSLNDGQPFHDEI</sequence>
<organism evidence="1">
    <name type="scientific">hydrothermal vent metagenome</name>
    <dbReference type="NCBI Taxonomy" id="652676"/>
    <lineage>
        <taxon>unclassified sequences</taxon>
        <taxon>metagenomes</taxon>
        <taxon>ecological metagenomes</taxon>
    </lineage>
</organism>
<protein>
    <submittedName>
        <fullName evidence="1">Uncharacterized protein</fullName>
    </submittedName>
</protein>
<reference evidence="1" key="1">
    <citation type="submission" date="2018-06" db="EMBL/GenBank/DDBJ databases">
        <authorList>
            <person name="Zhirakovskaya E."/>
        </authorList>
    </citation>
    <scope>NUCLEOTIDE SEQUENCE</scope>
</reference>
<dbReference type="EMBL" id="UOEU01000207">
    <property type="protein sequence ID" value="VAW31370.1"/>
    <property type="molecule type" value="Genomic_DNA"/>
</dbReference>
<proteinExistence type="predicted"/>
<dbReference type="AlphaFoldDB" id="A0A3B0UQF6"/>
<name>A0A3B0UQF6_9ZZZZ</name>
<evidence type="ECO:0000313" key="1">
    <source>
        <dbReference type="EMBL" id="VAW31370.1"/>
    </source>
</evidence>